<accession>A0A812DVU5</accession>
<keyword evidence="1" id="KW-1133">Transmembrane helix</keyword>
<dbReference type="EMBL" id="CAHIKZ030004529">
    <property type="protein sequence ID" value="CAE1311787.1"/>
    <property type="molecule type" value="Genomic_DNA"/>
</dbReference>
<gene>
    <name evidence="2" type="ORF">SPHA_63107</name>
</gene>
<sequence length="236" mass="27475">MFFILALFLLKISRHKFFILLFLLHLFICTLPHLPSAFSHSFLHSFPFYSCLSSSLTSGQTFFSVSSSGFLHSLSFVPLKKKKKRFPYSPLIFFVGGGGVLTFLHIGFTILIPFFFLFSKFTCFLDIVTFSSFFRLWLPMISILSFHSHISFLLHSPPFSFHSHSHIYSFHSHSSIYSSFSHFFFFFSHSPIFFSFCNSPFLLHYSLLLFLLLFPIFPFLHLPISFSFSYSPVSFL</sequence>
<proteinExistence type="predicted"/>
<protein>
    <submittedName>
        <fullName evidence="2">Uncharacterized protein</fullName>
    </submittedName>
</protein>
<reference evidence="2" key="1">
    <citation type="submission" date="2021-01" db="EMBL/GenBank/DDBJ databases">
        <authorList>
            <person name="Li R."/>
            <person name="Bekaert M."/>
        </authorList>
    </citation>
    <scope>NUCLEOTIDE SEQUENCE</scope>
    <source>
        <strain evidence="2">Farmed</strain>
    </source>
</reference>
<dbReference type="AlphaFoldDB" id="A0A812DVU5"/>
<evidence type="ECO:0000313" key="3">
    <source>
        <dbReference type="Proteomes" id="UP000597762"/>
    </source>
</evidence>
<evidence type="ECO:0000313" key="2">
    <source>
        <dbReference type="EMBL" id="CAE1311787.1"/>
    </source>
</evidence>
<keyword evidence="3" id="KW-1185">Reference proteome</keyword>
<feature type="transmembrane region" description="Helical" evidence="1">
    <location>
        <begin position="91"/>
        <end position="116"/>
    </location>
</feature>
<keyword evidence="1" id="KW-0472">Membrane</keyword>
<feature type="transmembrane region" description="Helical" evidence="1">
    <location>
        <begin position="136"/>
        <end position="155"/>
    </location>
</feature>
<keyword evidence="1" id="KW-0812">Transmembrane</keyword>
<feature type="transmembrane region" description="Helical" evidence="1">
    <location>
        <begin position="202"/>
        <end position="222"/>
    </location>
</feature>
<dbReference type="Proteomes" id="UP000597762">
    <property type="component" value="Unassembled WGS sequence"/>
</dbReference>
<comment type="caution">
    <text evidence="2">The sequence shown here is derived from an EMBL/GenBank/DDBJ whole genome shotgun (WGS) entry which is preliminary data.</text>
</comment>
<feature type="transmembrane region" description="Helical" evidence="1">
    <location>
        <begin position="176"/>
        <end position="196"/>
    </location>
</feature>
<evidence type="ECO:0000256" key="1">
    <source>
        <dbReference type="SAM" id="Phobius"/>
    </source>
</evidence>
<organism evidence="2 3">
    <name type="scientific">Acanthosepion pharaonis</name>
    <name type="common">Pharaoh cuttlefish</name>
    <name type="synonym">Sepia pharaonis</name>
    <dbReference type="NCBI Taxonomy" id="158019"/>
    <lineage>
        <taxon>Eukaryota</taxon>
        <taxon>Metazoa</taxon>
        <taxon>Spiralia</taxon>
        <taxon>Lophotrochozoa</taxon>
        <taxon>Mollusca</taxon>
        <taxon>Cephalopoda</taxon>
        <taxon>Coleoidea</taxon>
        <taxon>Decapodiformes</taxon>
        <taxon>Sepiida</taxon>
        <taxon>Sepiina</taxon>
        <taxon>Sepiidae</taxon>
        <taxon>Acanthosepion</taxon>
    </lineage>
</organism>
<name>A0A812DVU5_ACAPH</name>